<sequence length="165" mass="19566">MNEIKILRKKKLRIGYLFFSIIALLFLFIPLKILSEENIEEFHLGLLTFLFIWSLIPLGISYFSLSYAVLPFRIIEKENNLYKQSYFHHLIKPQLIGKPNLVYIINLNHYRKNHINIYPTLIISNTENKRYIIGSKESFLNLEETMESITKRFNSKTKIIKTIIG</sequence>
<evidence type="ECO:0000313" key="2">
    <source>
        <dbReference type="EMBL" id="EDM25289.1"/>
    </source>
</evidence>
<keyword evidence="1" id="KW-1133">Transmembrane helix</keyword>
<keyword evidence="4" id="KW-1185">Reference proteome</keyword>
<proteinExistence type="predicted"/>
<keyword evidence="1" id="KW-0472">Membrane</keyword>
<keyword evidence="1" id="KW-0812">Transmembrane</keyword>
<organism evidence="3 4">
    <name type="scientific">Lentisphaera araneosa HTCC2155</name>
    <dbReference type="NCBI Taxonomy" id="313628"/>
    <lineage>
        <taxon>Bacteria</taxon>
        <taxon>Pseudomonadati</taxon>
        <taxon>Lentisphaerota</taxon>
        <taxon>Lentisphaeria</taxon>
        <taxon>Lentisphaerales</taxon>
        <taxon>Lentisphaeraceae</taxon>
        <taxon>Lentisphaera</taxon>
    </lineage>
</organism>
<evidence type="ECO:0000256" key="1">
    <source>
        <dbReference type="SAM" id="Phobius"/>
    </source>
</evidence>
<protein>
    <submittedName>
        <fullName evidence="3">Uncharacterized protein</fullName>
    </submittedName>
</protein>
<dbReference type="RefSeq" id="WP_007279341.1">
    <property type="nucleotide sequence ID" value="NZ_ABCK01000013.1"/>
</dbReference>
<reference evidence="3 4" key="2">
    <citation type="journal article" date="2010" name="J. Bacteriol.">
        <title>Genome sequence of Lentisphaera araneosa HTCC2155T, the type species of the order Lentisphaerales in the phylum Lentisphaerae.</title>
        <authorList>
            <person name="Thrash J.C."/>
            <person name="Cho J.C."/>
            <person name="Vergin K.L."/>
            <person name="Morris R.M."/>
            <person name="Giovannoni S.J."/>
        </authorList>
    </citation>
    <scope>NUCLEOTIDE SEQUENCE [LARGE SCALE GENOMIC DNA]</scope>
    <source>
        <strain evidence="3 4">HTCC2155</strain>
    </source>
</reference>
<feature type="transmembrane region" description="Helical" evidence="1">
    <location>
        <begin position="12"/>
        <end position="34"/>
    </location>
</feature>
<accession>A6DNA0</accession>
<name>A6DNA0_9BACT</name>
<evidence type="ECO:0000313" key="3">
    <source>
        <dbReference type="EMBL" id="EDM26848.1"/>
    </source>
</evidence>
<dbReference type="EMBL" id="ABCK01000013">
    <property type="protein sequence ID" value="EDM26848.1"/>
    <property type="molecule type" value="Genomic_DNA"/>
</dbReference>
<comment type="caution">
    <text evidence="3">The sequence shown here is derived from an EMBL/GenBank/DDBJ whole genome shotgun (WGS) entry which is preliminary data.</text>
</comment>
<feature type="transmembrane region" description="Helical" evidence="1">
    <location>
        <begin position="46"/>
        <end position="70"/>
    </location>
</feature>
<gene>
    <name evidence="3" type="ORF">LNTAR_06369</name>
    <name evidence="2" type="ORF">LNTAR_24958</name>
</gene>
<dbReference type="EMBL" id="ABCK01000033">
    <property type="protein sequence ID" value="EDM25289.1"/>
    <property type="molecule type" value="Genomic_DNA"/>
</dbReference>
<evidence type="ECO:0000313" key="4">
    <source>
        <dbReference type="Proteomes" id="UP000004947"/>
    </source>
</evidence>
<dbReference type="Proteomes" id="UP000004947">
    <property type="component" value="Unassembled WGS sequence"/>
</dbReference>
<reference evidence="3" key="1">
    <citation type="submission" date="2007-06" db="EMBL/GenBank/DDBJ databases">
        <authorList>
            <person name="Giovannoni S."/>
            <person name="Cho J.-C."/>
            <person name="Ferriera S."/>
            <person name="Johnson J."/>
            <person name="Kravitz S."/>
            <person name="Beeson K."/>
            <person name="Sutton G."/>
            <person name="Rogers Y.-H."/>
            <person name="Friedman R."/>
            <person name="Frazier M."/>
            <person name="Venter J.C."/>
        </authorList>
    </citation>
    <scope>NUCLEOTIDE SEQUENCE</scope>
    <source>
        <strain evidence="3">HTCC2155</strain>
    </source>
</reference>
<dbReference type="AlphaFoldDB" id="A6DNA0"/>